<evidence type="ECO:0000313" key="2">
    <source>
        <dbReference type="EMBL" id="PKW18172.1"/>
    </source>
</evidence>
<dbReference type="AlphaFoldDB" id="A0A2N3Y5F5"/>
<gene>
    <name evidence="2" type="ORF">A8926_6238</name>
</gene>
<sequence length="99" mass="10415">MANTAHLAVAGDGEAFELIIRGDELLQREPGRLLWTIRPGLAAGSAVASVRRRAVLGVSPLVGRQAGSPTMPGLTRSKPANIASTSGCEHRLTWATERS</sequence>
<evidence type="ECO:0000313" key="3">
    <source>
        <dbReference type="Proteomes" id="UP000233786"/>
    </source>
</evidence>
<proteinExistence type="predicted"/>
<protein>
    <submittedName>
        <fullName evidence="2">Uncharacterized protein</fullName>
    </submittedName>
</protein>
<keyword evidence="3" id="KW-1185">Reference proteome</keyword>
<accession>A0A2N3Y5F5</accession>
<name>A0A2N3Y5F5_SACSN</name>
<feature type="region of interest" description="Disordered" evidence="1">
    <location>
        <begin position="64"/>
        <end position="88"/>
    </location>
</feature>
<dbReference type="EMBL" id="PJNB01000001">
    <property type="protein sequence ID" value="PKW18172.1"/>
    <property type="molecule type" value="Genomic_DNA"/>
</dbReference>
<evidence type="ECO:0000256" key="1">
    <source>
        <dbReference type="SAM" id="MobiDB-lite"/>
    </source>
</evidence>
<reference evidence="2" key="1">
    <citation type="submission" date="2017-12" db="EMBL/GenBank/DDBJ databases">
        <title>Sequencing the genomes of 1000 Actinobacteria strains.</title>
        <authorList>
            <person name="Klenk H.-P."/>
        </authorList>
    </citation>
    <scope>NUCLEOTIDE SEQUENCE [LARGE SCALE GENOMIC DNA]</scope>
    <source>
        <strain evidence="2">DSM 44228</strain>
    </source>
</reference>
<comment type="caution">
    <text evidence="2">The sequence shown here is derived from an EMBL/GenBank/DDBJ whole genome shotgun (WGS) entry which is preliminary data.</text>
</comment>
<dbReference type="Proteomes" id="UP000233786">
    <property type="component" value="Unassembled WGS sequence"/>
</dbReference>
<organism evidence="2 3">
    <name type="scientific">Saccharopolyspora spinosa</name>
    <dbReference type="NCBI Taxonomy" id="60894"/>
    <lineage>
        <taxon>Bacteria</taxon>
        <taxon>Bacillati</taxon>
        <taxon>Actinomycetota</taxon>
        <taxon>Actinomycetes</taxon>
        <taxon>Pseudonocardiales</taxon>
        <taxon>Pseudonocardiaceae</taxon>
        <taxon>Saccharopolyspora</taxon>
    </lineage>
</organism>